<keyword evidence="4" id="KW-1185">Reference proteome</keyword>
<feature type="chain" id="PRO_5015586569" description="Peptidoglycan-binding protein" evidence="2">
    <location>
        <begin position="19"/>
        <end position="301"/>
    </location>
</feature>
<evidence type="ECO:0000256" key="2">
    <source>
        <dbReference type="SAM" id="SignalP"/>
    </source>
</evidence>
<dbReference type="RefSeq" id="WP_107242762.1">
    <property type="nucleotide sequence ID" value="NZ_PYMJ01000009.1"/>
</dbReference>
<feature type="region of interest" description="Disordered" evidence="1">
    <location>
        <begin position="126"/>
        <end position="160"/>
    </location>
</feature>
<dbReference type="Pfam" id="PF10972">
    <property type="entry name" value="CsiV"/>
    <property type="match status" value="1"/>
</dbReference>
<evidence type="ECO:0000313" key="3">
    <source>
        <dbReference type="EMBL" id="PSU48575.1"/>
    </source>
</evidence>
<dbReference type="InterPro" id="IPR021241">
    <property type="entry name" value="CsiV"/>
</dbReference>
<comment type="caution">
    <text evidence="3">The sequence shown here is derived from an EMBL/GenBank/DDBJ whole genome shotgun (WGS) entry which is preliminary data.</text>
</comment>
<sequence length="301" mass="33758">MKKLIYLLLLAVSWPSFAARQFDVEVILFKRNINPEQVNESWPEQLKQVDMQGALSLEDTAALKAKGVTILPSSQYALNTQYNKLKKHAGFTPLAHIAWRQGDQNQANAPKLFITAGRDFSEQFLPDGRSKKDVVQPTNAGSIGSDTNNDGITITTDNSIPLRSDSNNDVADIANEANSDPLYQLNGMLQVYVQHYLFLDANLDLREPSRREVIMTKPLLESIVNEQNAMNVDTDTATGNGIDVNSNVQIGHLQEVKKNIKVEEFLKPYRLSQQRRMRSGEIHYLDNPLLGVIIQVRRVGS</sequence>
<feature type="signal peptide" evidence="2">
    <location>
        <begin position="1"/>
        <end position="18"/>
    </location>
</feature>
<dbReference type="AlphaFoldDB" id="A0A2T3JHX4"/>
<protein>
    <recommendedName>
        <fullName evidence="5">Peptidoglycan-binding protein</fullName>
    </recommendedName>
</protein>
<dbReference type="Proteomes" id="UP000240987">
    <property type="component" value="Unassembled WGS sequence"/>
</dbReference>
<name>A0A2T3JHX4_9GAMM</name>
<keyword evidence="2" id="KW-0732">Signal</keyword>
<evidence type="ECO:0000256" key="1">
    <source>
        <dbReference type="SAM" id="MobiDB-lite"/>
    </source>
</evidence>
<dbReference type="EMBL" id="PYMJ01000009">
    <property type="protein sequence ID" value="PSU48575.1"/>
    <property type="molecule type" value="Genomic_DNA"/>
</dbReference>
<accession>A0A2T3JHX4</accession>
<proteinExistence type="predicted"/>
<evidence type="ECO:0008006" key="5">
    <source>
        <dbReference type="Google" id="ProtNLM"/>
    </source>
</evidence>
<gene>
    <name evidence="3" type="ORF">C9J12_11000</name>
</gene>
<dbReference type="OrthoDB" id="5566524at2"/>
<evidence type="ECO:0000313" key="4">
    <source>
        <dbReference type="Proteomes" id="UP000240987"/>
    </source>
</evidence>
<reference evidence="3 4" key="1">
    <citation type="submission" date="2018-01" db="EMBL/GenBank/DDBJ databases">
        <title>Whole genome sequencing of Histamine producing bacteria.</title>
        <authorList>
            <person name="Butler K."/>
        </authorList>
    </citation>
    <scope>NUCLEOTIDE SEQUENCE [LARGE SCALE GENOMIC DNA]</scope>
    <source>
        <strain evidence="3 4">JCM 12947</strain>
    </source>
</reference>
<feature type="compositionally biased region" description="Low complexity" evidence="1">
    <location>
        <begin position="145"/>
        <end position="160"/>
    </location>
</feature>
<organism evidence="3 4">
    <name type="scientific">Photobacterium frigidiphilum</name>
    <dbReference type="NCBI Taxonomy" id="264736"/>
    <lineage>
        <taxon>Bacteria</taxon>
        <taxon>Pseudomonadati</taxon>
        <taxon>Pseudomonadota</taxon>
        <taxon>Gammaproteobacteria</taxon>
        <taxon>Vibrionales</taxon>
        <taxon>Vibrionaceae</taxon>
        <taxon>Photobacterium</taxon>
    </lineage>
</organism>